<keyword evidence="1" id="KW-0862">Zinc</keyword>
<accession>A0A699STI5</accession>
<evidence type="ECO:0000256" key="2">
    <source>
        <dbReference type="SAM" id="MobiDB-lite"/>
    </source>
</evidence>
<protein>
    <submittedName>
        <fullName evidence="4">Ribonuclease H-like domain-containing protein</fullName>
    </submittedName>
</protein>
<dbReference type="SUPFAM" id="SSF57756">
    <property type="entry name" value="Retrovirus zinc finger-like domains"/>
    <property type="match status" value="1"/>
</dbReference>
<feature type="domain" description="CCHC-type" evidence="3">
    <location>
        <begin position="27"/>
        <end position="42"/>
    </location>
</feature>
<dbReference type="InterPro" id="IPR001878">
    <property type="entry name" value="Znf_CCHC"/>
</dbReference>
<organism evidence="4">
    <name type="scientific">Tanacetum cinerariifolium</name>
    <name type="common">Dalmatian daisy</name>
    <name type="synonym">Chrysanthemum cinerariifolium</name>
    <dbReference type="NCBI Taxonomy" id="118510"/>
    <lineage>
        <taxon>Eukaryota</taxon>
        <taxon>Viridiplantae</taxon>
        <taxon>Streptophyta</taxon>
        <taxon>Embryophyta</taxon>
        <taxon>Tracheophyta</taxon>
        <taxon>Spermatophyta</taxon>
        <taxon>Magnoliopsida</taxon>
        <taxon>eudicotyledons</taxon>
        <taxon>Gunneridae</taxon>
        <taxon>Pentapetalae</taxon>
        <taxon>asterids</taxon>
        <taxon>campanulids</taxon>
        <taxon>Asterales</taxon>
        <taxon>Asteraceae</taxon>
        <taxon>Asteroideae</taxon>
        <taxon>Anthemideae</taxon>
        <taxon>Anthemidinae</taxon>
        <taxon>Tanacetum</taxon>
    </lineage>
</organism>
<evidence type="ECO:0000313" key="4">
    <source>
        <dbReference type="EMBL" id="GFD00239.1"/>
    </source>
</evidence>
<dbReference type="InterPro" id="IPR036875">
    <property type="entry name" value="Znf_CCHC_sf"/>
</dbReference>
<proteinExistence type="predicted"/>
<feature type="compositionally biased region" description="Basic and acidic residues" evidence="2">
    <location>
        <begin position="39"/>
        <end position="54"/>
    </location>
</feature>
<comment type="caution">
    <text evidence="4">The sequence shown here is derived from an EMBL/GenBank/DDBJ whole genome shotgun (WGS) entry which is preliminary data.</text>
</comment>
<reference evidence="4" key="1">
    <citation type="journal article" date="2019" name="Sci. Rep.">
        <title>Draft genome of Tanacetum cinerariifolium, the natural source of mosquito coil.</title>
        <authorList>
            <person name="Yamashiro T."/>
            <person name="Shiraishi A."/>
            <person name="Satake H."/>
            <person name="Nakayama K."/>
        </authorList>
    </citation>
    <scope>NUCLEOTIDE SEQUENCE</scope>
</reference>
<dbReference type="GO" id="GO:0003676">
    <property type="term" value="F:nucleic acid binding"/>
    <property type="evidence" value="ECO:0007669"/>
    <property type="project" value="InterPro"/>
</dbReference>
<name>A0A699STI5_TANCI</name>
<feature type="non-terminal residue" evidence="4">
    <location>
        <position position="1"/>
    </location>
</feature>
<feature type="region of interest" description="Disordered" evidence="2">
    <location>
        <begin position="39"/>
        <end position="85"/>
    </location>
</feature>
<sequence>KFYKKTGRKLHLDAEEPVGFDKTKVECFNCYNIGHFPRECRSKGNHESRRRDARNTGYKARDNRRRPAKQDEHKAMVTIDGKGVD</sequence>
<gene>
    <name evidence="4" type="ORF">Tci_872208</name>
</gene>
<dbReference type="EMBL" id="BKCJ011183572">
    <property type="protein sequence ID" value="GFD00239.1"/>
    <property type="molecule type" value="Genomic_DNA"/>
</dbReference>
<dbReference type="AlphaFoldDB" id="A0A699STI5"/>
<keyword evidence="1" id="KW-0479">Metal-binding</keyword>
<keyword evidence="1" id="KW-0863">Zinc-finger</keyword>
<evidence type="ECO:0000256" key="1">
    <source>
        <dbReference type="PROSITE-ProRule" id="PRU00047"/>
    </source>
</evidence>
<dbReference type="PROSITE" id="PS50158">
    <property type="entry name" value="ZF_CCHC"/>
    <property type="match status" value="1"/>
</dbReference>
<evidence type="ECO:0000259" key="3">
    <source>
        <dbReference type="PROSITE" id="PS50158"/>
    </source>
</evidence>
<dbReference type="GO" id="GO:0008270">
    <property type="term" value="F:zinc ion binding"/>
    <property type="evidence" value="ECO:0007669"/>
    <property type="project" value="UniProtKB-KW"/>
</dbReference>